<evidence type="ECO:0000256" key="6">
    <source>
        <dbReference type="ARBA" id="ARBA00022840"/>
    </source>
</evidence>
<gene>
    <name evidence="12" type="ORF">M437DRAFT_50511</name>
</gene>
<feature type="transmembrane region" description="Helical" evidence="10">
    <location>
        <begin position="1237"/>
        <end position="1261"/>
    </location>
</feature>
<evidence type="ECO:0000256" key="10">
    <source>
        <dbReference type="SAM" id="Phobius"/>
    </source>
</evidence>
<dbReference type="Pfam" id="PF01061">
    <property type="entry name" value="ABC2_membrane"/>
    <property type="match status" value="2"/>
</dbReference>
<dbReference type="CDD" id="cd03232">
    <property type="entry name" value="ABCG_PDR_domain2"/>
    <property type="match status" value="1"/>
</dbReference>
<evidence type="ECO:0000313" key="12">
    <source>
        <dbReference type="EMBL" id="KEQ62043.1"/>
    </source>
</evidence>
<evidence type="ECO:0000256" key="9">
    <source>
        <dbReference type="SAM" id="MobiDB-lite"/>
    </source>
</evidence>
<feature type="transmembrane region" description="Helical" evidence="10">
    <location>
        <begin position="1392"/>
        <end position="1410"/>
    </location>
</feature>
<dbReference type="Pfam" id="PF00005">
    <property type="entry name" value="ABC_tran"/>
    <property type="match status" value="2"/>
</dbReference>
<dbReference type="Gene3D" id="3.40.50.300">
    <property type="entry name" value="P-loop containing nucleotide triphosphate hydrolases"/>
    <property type="match status" value="2"/>
</dbReference>
<comment type="similarity">
    <text evidence="2">Belongs to the ABC transporter superfamily. ABCG family. PDR (TC 3.A.1.205) subfamily.</text>
</comment>
<dbReference type="InterPro" id="IPR043926">
    <property type="entry name" value="ABCG_dom"/>
</dbReference>
<dbReference type="SUPFAM" id="SSF52540">
    <property type="entry name" value="P-loop containing nucleoside triphosphate hydrolases"/>
    <property type="match status" value="2"/>
</dbReference>
<dbReference type="RefSeq" id="XP_040879066.1">
    <property type="nucleotide sequence ID" value="XM_041022018.1"/>
</dbReference>
<dbReference type="GO" id="GO:0016887">
    <property type="term" value="F:ATP hydrolysis activity"/>
    <property type="evidence" value="ECO:0007669"/>
    <property type="project" value="InterPro"/>
</dbReference>
<dbReference type="FunFam" id="3.40.50.300:FF:000054">
    <property type="entry name" value="ABC multidrug transporter atrF"/>
    <property type="match status" value="1"/>
</dbReference>
<dbReference type="STRING" id="1043003.A0A074VNE2"/>
<keyword evidence="8 10" id="KW-0472">Membrane</keyword>
<keyword evidence="6" id="KW-0067">ATP-binding</keyword>
<feature type="transmembrane region" description="Helical" evidence="10">
    <location>
        <begin position="1199"/>
        <end position="1225"/>
    </location>
</feature>
<feature type="transmembrane region" description="Helical" evidence="10">
    <location>
        <begin position="494"/>
        <end position="518"/>
    </location>
</feature>
<keyword evidence="7 10" id="KW-1133">Transmembrane helix</keyword>
<proteinExistence type="inferred from homology"/>
<dbReference type="CDD" id="cd03233">
    <property type="entry name" value="ABCG_PDR_domain1"/>
    <property type="match status" value="1"/>
</dbReference>
<feature type="transmembrane region" description="Helical" evidence="10">
    <location>
        <begin position="1124"/>
        <end position="1144"/>
    </location>
</feature>
<dbReference type="GO" id="GO:0140359">
    <property type="term" value="F:ABC-type transporter activity"/>
    <property type="evidence" value="ECO:0007669"/>
    <property type="project" value="InterPro"/>
</dbReference>
<feature type="transmembrane region" description="Helical" evidence="10">
    <location>
        <begin position="1267"/>
        <end position="1285"/>
    </location>
</feature>
<dbReference type="InterPro" id="IPR017871">
    <property type="entry name" value="ABC_transporter-like_CS"/>
</dbReference>
<dbReference type="Pfam" id="PF14510">
    <property type="entry name" value="ABC_trans_N"/>
    <property type="match status" value="1"/>
</dbReference>
<protein>
    <submittedName>
        <fullName evidence="12">Pleiotropic drug resistance protein, ABC superfamily</fullName>
    </submittedName>
</protein>
<dbReference type="PROSITE" id="PS00211">
    <property type="entry name" value="ABC_TRANSPORTER_1"/>
    <property type="match status" value="1"/>
</dbReference>
<dbReference type="GO" id="GO:0016020">
    <property type="term" value="C:membrane"/>
    <property type="evidence" value="ECO:0007669"/>
    <property type="project" value="UniProtKB-SubCell"/>
</dbReference>
<dbReference type="EMBL" id="KL584836">
    <property type="protein sequence ID" value="KEQ62043.1"/>
    <property type="molecule type" value="Genomic_DNA"/>
</dbReference>
<evidence type="ECO:0000256" key="5">
    <source>
        <dbReference type="ARBA" id="ARBA00022741"/>
    </source>
</evidence>
<feature type="transmembrane region" description="Helical" evidence="10">
    <location>
        <begin position="574"/>
        <end position="595"/>
    </location>
</feature>
<dbReference type="InterPro" id="IPR034003">
    <property type="entry name" value="ABCG_PDR_2"/>
</dbReference>
<dbReference type="InterPro" id="IPR034001">
    <property type="entry name" value="ABCG_PDR_1"/>
</dbReference>
<evidence type="ECO:0000256" key="8">
    <source>
        <dbReference type="ARBA" id="ARBA00023136"/>
    </source>
</evidence>
<feature type="transmembrane region" description="Helical" evidence="10">
    <location>
        <begin position="710"/>
        <end position="727"/>
    </location>
</feature>
<feature type="transmembrane region" description="Helical" evidence="10">
    <location>
        <begin position="464"/>
        <end position="482"/>
    </location>
</feature>
<dbReference type="GO" id="GO:0005524">
    <property type="term" value="F:ATP binding"/>
    <property type="evidence" value="ECO:0007669"/>
    <property type="project" value="UniProtKB-KW"/>
</dbReference>
<feature type="domain" description="ABC transporter" evidence="11">
    <location>
        <begin position="101"/>
        <end position="350"/>
    </location>
</feature>
<dbReference type="Proteomes" id="UP000030672">
    <property type="component" value="Unassembled WGS sequence"/>
</dbReference>
<evidence type="ECO:0000259" key="11">
    <source>
        <dbReference type="PROSITE" id="PS50893"/>
    </source>
</evidence>
<keyword evidence="5" id="KW-0547">Nucleotide-binding</keyword>
<feature type="transmembrane region" description="Helical" evidence="10">
    <location>
        <begin position="601"/>
        <end position="623"/>
    </location>
</feature>
<evidence type="ECO:0000313" key="13">
    <source>
        <dbReference type="Proteomes" id="UP000030672"/>
    </source>
</evidence>
<feature type="domain" description="ABC transporter" evidence="11">
    <location>
        <begin position="790"/>
        <end position="1032"/>
    </location>
</feature>
<dbReference type="PROSITE" id="PS50893">
    <property type="entry name" value="ABC_TRANSPORTER_2"/>
    <property type="match status" value="2"/>
</dbReference>
<evidence type="ECO:0000256" key="3">
    <source>
        <dbReference type="ARBA" id="ARBA00022448"/>
    </source>
</evidence>
<dbReference type="InterPro" id="IPR029481">
    <property type="entry name" value="ABC_trans_N"/>
</dbReference>
<dbReference type="InterPro" id="IPR027417">
    <property type="entry name" value="P-loop_NTPase"/>
</dbReference>
<keyword evidence="13" id="KW-1185">Reference proteome</keyword>
<feature type="transmembrane region" description="Helical" evidence="10">
    <location>
        <begin position="1156"/>
        <end position="1179"/>
    </location>
</feature>
<dbReference type="GeneID" id="63915391"/>
<evidence type="ECO:0000256" key="7">
    <source>
        <dbReference type="ARBA" id="ARBA00022989"/>
    </source>
</evidence>
<dbReference type="Pfam" id="PF19055">
    <property type="entry name" value="ABC2_membrane_7"/>
    <property type="match status" value="1"/>
</dbReference>
<organism evidence="12 13">
    <name type="scientific">Aureobasidium melanogenum (strain CBS 110374)</name>
    <name type="common">Aureobasidium pullulans var. melanogenum</name>
    <dbReference type="NCBI Taxonomy" id="1043003"/>
    <lineage>
        <taxon>Eukaryota</taxon>
        <taxon>Fungi</taxon>
        <taxon>Dikarya</taxon>
        <taxon>Ascomycota</taxon>
        <taxon>Pezizomycotina</taxon>
        <taxon>Dothideomycetes</taxon>
        <taxon>Dothideomycetidae</taxon>
        <taxon>Dothideales</taxon>
        <taxon>Saccotheciaceae</taxon>
        <taxon>Aureobasidium</taxon>
    </lineage>
</organism>
<dbReference type="InterPro" id="IPR003439">
    <property type="entry name" value="ABC_transporter-like_ATP-bd"/>
</dbReference>
<feature type="region of interest" description="Disordered" evidence="9">
    <location>
        <begin position="1"/>
        <end position="46"/>
    </location>
</feature>
<sequence length="1420" mass="158512">MLRDLARTHSKQGRKLGSTLTSSRSSDINTIKNNPEDDPGLDPTSGNFDLHKYLRRTLAVLEMESMILKEADVVMKNVNVSGSGRALNYQDTVSGMLMAPFRLRESLSNTEPKHILRNCNALLKRGELLVVLGRPGAGCSTFLKAMTGETHNLKYEKNSSIHYSGIAQKTMTKEFKGEVVYNQEVDKHFPHLTVGQTLEHAAALRVPNMPLEGRSRKEMIKHMVQVIMAVYGLSHTYNTKVGNDFVRGVSGGERKRVSIAEMALACSPISAWDNSTRGLDSASALQFVKSLRQSSNIMNTTHAVAIYQASQSIYDLFDRAMVLYEGRQIFYGPASRAKAYFEEMGWDCPSRQTTGDFLTSVTNPIERRARAGFESKVPRTPDEFEAYWQASPEYLNLRQEIDDAEEKLVNDGNSGLTMLRAAKRFQQGKFARKKSPYVATIGTQIKMNLIRAVNRAWNDKASTLAPIATNVIMALIIGSVFYNTPEATAGFGSAGAVLFFAILLSALGAIAEIATLYAQRPVIEKHKSYAFYHPWTEAMAGFVMDIPIKFCVTVAFDIVIYFMAGLRLGAGNFLIFLLVTYMVTFTMAAVFRTMAALTKTLSQAMALAGVLVLAIINCTGYSLPMPYMHPWFSWIRYINPIQYAFEMLIANQFHGRNFTCSAIIPAYSPPRGDSWICSSTGAVAGQDYVNGDAYIAAAYEYTHDHMWRNLGILFAFLVAFIIMYLLAVELNSSTTSTAESLVFRRGNAPSYLLADQTDVKDEESGEKTVKAAADGTTGNLDLLPAQKDIFSWHNVVYDIEIKGEPRRLLDHVSGWVKPGTLTALMGSSGAGKTTLLDALAQRTTMGIVTGDMFVNGRSLDPSFQRKTGYVQQQDLHLETSTVRESLRFSAMLRQPKSVSKKEKYDYVESVIEMLGMQYFAEAIVGVPGQGLNVEQRKLLTIGVELAARPKLLLFLDEPTSGLDSQSSWAICAFLRKLADHGQAVLCTIHQPSAILFQQFDRLLFLKKGGQTVYFGQVGKNSRTLLDYFENKGARKCSDDENPAEYMLEVVTDPNVDWHEHWKNSAEFTAVENELYKINNEDKANIAEPTQEEEGFHSEFAMPFSKQLYSVTLRVFQQYWRTPSYILAKFILCIAAGLFIGFSFYDASVTQQGMQNVLYSLFMVGSLFSTVVQQIQPYFVTQRDLYEVRERPSKAYSWKAFILAQIIVEVPYQIISGLLMYACFFYPVVGIPSSERQILVMLFCIALFIYASTFAHMLIAALPNAETAAAFVVLLFAMSLIFCGVIQSPAALPGFWIFMYRVSFFTYWVKGMAAAMLWGRAVTCAPAELSIFNPPSGMTCGAYLEPYLQLAPGHLQNPSATSNCSYCALSSANQYLGPAGIKWSDRWANFGYLWIYIVFNIVVTIALYWFFRARKMSGNKK</sequence>
<reference evidence="12 13" key="1">
    <citation type="journal article" date="2014" name="BMC Genomics">
        <title>Genome sequencing of four Aureobasidium pullulans varieties: biotechnological potential, stress tolerance, and description of new species.</title>
        <authorList>
            <person name="Gostin Ar C."/>
            <person name="Ohm R.A."/>
            <person name="Kogej T."/>
            <person name="Sonjak S."/>
            <person name="Turk M."/>
            <person name="Zajc J."/>
            <person name="Zalar P."/>
            <person name="Grube M."/>
            <person name="Sun H."/>
            <person name="Han J."/>
            <person name="Sharma A."/>
            <person name="Chiniquy J."/>
            <person name="Ngan C.Y."/>
            <person name="Lipzen A."/>
            <person name="Barry K."/>
            <person name="Grigoriev I.V."/>
            <person name="Gunde-Cimerman N."/>
        </authorList>
    </citation>
    <scope>NUCLEOTIDE SEQUENCE [LARGE SCALE GENOMIC DNA]</scope>
    <source>
        <strain evidence="12 13">CBS 110374</strain>
    </source>
</reference>
<name>A0A074VNE2_AURM1</name>
<evidence type="ECO:0000256" key="1">
    <source>
        <dbReference type="ARBA" id="ARBA00004141"/>
    </source>
</evidence>
<accession>A0A074VNE2</accession>
<keyword evidence="4 10" id="KW-0812">Transmembrane</keyword>
<dbReference type="InterPro" id="IPR013525">
    <property type="entry name" value="ABC2_TM"/>
</dbReference>
<feature type="compositionally biased region" description="Polar residues" evidence="9">
    <location>
        <begin position="18"/>
        <end position="33"/>
    </location>
</feature>
<evidence type="ECO:0000256" key="4">
    <source>
        <dbReference type="ARBA" id="ARBA00022692"/>
    </source>
</evidence>
<feature type="transmembrane region" description="Helical" evidence="10">
    <location>
        <begin position="1297"/>
        <end position="1318"/>
    </location>
</feature>
<evidence type="ECO:0000256" key="2">
    <source>
        <dbReference type="ARBA" id="ARBA00006012"/>
    </source>
</evidence>
<dbReference type="SMART" id="SM00382">
    <property type="entry name" value="AAA"/>
    <property type="match status" value="2"/>
</dbReference>
<dbReference type="Pfam" id="PF06422">
    <property type="entry name" value="PDR_CDR"/>
    <property type="match status" value="1"/>
</dbReference>
<feature type="transmembrane region" description="Helical" evidence="10">
    <location>
        <begin position="538"/>
        <end position="562"/>
    </location>
</feature>
<dbReference type="PANTHER" id="PTHR19241">
    <property type="entry name" value="ATP-BINDING CASSETTE TRANSPORTER"/>
    <property type="match status" value="1"/>
</dbReference>
<dbReference type="InterPro" id="IPR010929">
    <property type="entry name" value="PDR_CDR_ABC"/>
</dbReference>
<keyword evidence="3" id="KW-0813">Transport</keyword>
<dbReference type="HOGENOM" id="CLU_000604_35_0_1"/>
<dbReference type="InterPro" id="IPR003593">
    <property type="entry name" value="AAA+_ATPase"/>
</dbReference>
<comment type="subcellular location">
    <subcellularLocation>
        <location evidence="1">Membrane</location>
        <topology evidence="1">Multi-pass membrane protein</topology>
    </subcellularLocation>
</comment>